<reference evidence="2 3" key="1">
    <citation type="submission" date="2020-10" db="EMBL/GenBank/DDBJ databases">
        <title>Connecting structure to function with the recovery of over 1000 high-quality activated sludge metagenome-assembled genomes encoding full-length rRNA genes using long-read sequencing.</title>
        <authorList>
            <person name="Singleton C.M."/>
            <person name="Petriglieri F."/>
            <person name="Kristensen J.M."/>
            <person name="Kirkegaard R.H."/>
            <person name="Michaelsen T.Y."/>
            <person name="Andersen M.H."/>
            <person name="Karst S.M."/>
            <person name="Dueholm M.S."/>
            <person name="Nielsen P.H."/>
            <person name="Albertsen M."/>
        </authorList>
    </citation>
    <scope>NUCLEOTIDE SEQUENCE [LARGE SCALE GENOMIC DNA]</scope>
    <source>
        <strain evidence="2">EsbW_18-Q3-R4-48_BATAC.463</strain>
    </source>
</reference>
<name>A0A935KD54_9RHOO</name>
<organism evidence="2 3">
    <name type="scientific">Candidatus Dechloromonas phosphorivorans</name>
    <dbReference type="NCBI Taxonomy" id="2899244"/>
    <lineage>
        <taxon>Bacteria</taxon>
        <taxon>Pseudomonadati</taxon>
        <taxon>Pseudomonadota</taxon>
        <taxon>Betaproteobacteria</taxon>
        <taxon>Rhodocyclales</taxon>
        <taxon>Azonexaceae</taxon>
        <taxon>Dechloromonas</taxon>
    </lineage>
</organism>
<proteinExistence type="predicted"/>
<accession>A0A935KD54</accession>
<dbReference type="InterPro" id="IPR004010">
    <property type="entry name" value="Double_Cache_2"/>
</dbReference>
<dbReference type="Proteomes" id="UP000739411">
    <property type="component" value="Unassembled WGS sequence"/>
</dbReference>
<dbReference type="AlphaFoldDB" id="A0A935KD54"/>
<evidence type="ECO:0000259" key="1">
    <source>
        <dbReference type="Pfam" id="PF08269"/>
    </source>
</evidence>
<evidence type="ECO:0000313" key="3">
    <source>
        <dbReference type="Proteomes" id="UP000739411"/>
    </source>
</evidence>
<dbReference type="EMBL" id="JADJMS010000046">
    <property type="protein sequence ID" value="MBK7416501.1"/>
    <property type="molecule type" value="Genomic_DNA"/>
</dbReference>
<sequence length="148" mass="16634">MRRFAPFDWLIGTGDYTYKWDQLQQQEAIARLRSVRFGATGYIALLDPDGRALISPVNKTVEGKLASEVPPIERTALEEMIASAKRGGGFINYQWPNPATGKLETKTALVRMVEPWGWIVIATMFNSELQSALDVEIKIYEQGANQRS</sequence>
<feature type="domain" description="Double Cache" evidence="1">
    <location>
        <begin position="1"/>
        <end position="128"/>
    </location>
</feature>
<dbReference type="CDD" id="cd12912">
    <property type="entry name" value="PDC2_MCP_like"/>
    <property type="match status" value="1"/>
</dbReference>
<dbReference type="Pfam" id="PF08269">
    <property type="entry name" value="dCache_2"/>
    <property type="match status" value="1"/>
</dbReference>
<evidence type="ECO:0000313" key="2">
    <source>
        <dbReference type="EMBL" id="MBK7416501.1"/>
    </source>
</evidence>
<protein>
    <submittedName>
        <fullName evidence="2">Cache domain-containing protein</fullName>
    </submittedName>
</protein>
<comment type="caution">
    <text evidence="2">The sequence shown here is derived from an EMBL/GenBank/DDBJ whole genome shotgun (WGS) entry which is preliminary data.</text>
</comment>
<dbReference type="Gene3D" id="3.30.450.20">
    <property type="entry name" value="PAS domain"/>
    <property type="match status" value="1"/>
</dbReference>
<gene>
    <name evidence="2" type="ORF">IPJ38_16840</name>
</gene>